<accession>A0ABU9UCN9</accession>
<dbReference type="Pfam" id="PF00753">
    <property type="entry name" value="Lactamase_B"/>
    <property type="match status" value="1"/>
</dbReference>
<evidence type="ECO:0000313" key="3">
    <source>
        <dbReference type="Proteomes" id="UP001466331"/>
    </source>
</evidence>
<dbReference type="Gene3D" id="3.60.15.10">
    <property type="entry name" value="Ribonuclease Z/Hydroxyacylglutathione hydrolase-like"/>
    <property type="match status" value="1"/>
</dbReference>
<dbReference type="EMBL" id="JBCHKQ010000003">
    <property type="protein sequence ID" value="MEM5948425.1"/>
    <property type="molecule type" value="Genomic_DNA"/>
</dbReference>
<gene>
    <name evidence="2" type="ORF">WKV44_07690</name>
</gene>
<keyword evidence="3" id="KW-1185">Reference proteome</keyword>
<proteinExistence type="predicted"/>
<comment type="caution">
    <text evidence="2">The sequence shown here is derived from an EMBL/GenBank/DDBJ whole genome shotgun (WGS) entry which is preliminary data.</text>
</comment>
<evidence type="ECO:0000259" key="1">
    <source>
        <dbReference type="Pfam" id="PF00753"/>
    </source>
</evidence>
<dbReference type="InterPro" id="IPR036866">
    <property type="entry name" value="RibonucZ/Hydroxyglut_hydro"/>
</dbReference>
<dbReference type="RefSeq" id="WP_420069872.1">
    <property type="nucleotide sequence ID" value="NZ_JBCHKQ010000003.1"/>
</dbReference>
<dbReference type="SUPFAM" id="SSF56281">
    <property type="entry name" value="Metallo-hydrolase/oxidoreductase"/>
    <property type="match status" value="1"/>
</dbReference>
<feature type="domain" description="Metallo-beta-lactamase" evidence="1">
    <location>
        <begin position="27"/>
        <end position="150"/>
    </location>
</feature>
<evidence type="ECO:0000313" key="2">
    <source>
        <dbReference type="EMBL" id="MEM5948425.1"/>
    </source>
</evidence>
<sequence length="191" mass="21852">MEITHIRIKHTKYYLIETECSILGFDVAWPGMLHDYLREIKRAGKDIKKLKAFVVSHFHIDHAGIAGELTEYGIKIGILNTQQHAISILEAFSIRKGLPYTKINPEMLDIFTEKESSDWLEQYGISGRIYSTPVHSSDSISLVLDTGNCLVGDMPLPCQMMRKEDGIEYWDMLLEKGINTILPAHAREYRL</sequence>
<name>A0ABU9UCN9_9SPIR</name>
<reference evidence="2 3" key="1">
    <citation type="submission" date="2024-03" db="EMBL/GenBank/DDBJ databases">
        <title>Ignisphaera cupida sp. nov., a hyperthermophilic hydrolytic archaeon from a hot spring of Kamchatka, and proposal of Ignisphaeraceae fam. nov.</title>
        <authorList>
            <person name="Podosokorskaya O.A."/>
            <person name="Elcheninov A.G."/>
            <person name="Maltseva A.I."/>
            <person name="Zayulina K.S."/>
            <person name="Novikov A."/>
            <person name="Merkel A.Y."/>
        </authorList>
    </citation>
    <scope>NUCLEOTIDE SEQUENCE [LARGE SCALE GENOMIC DNA]</scope>
    <source>
        <strain evidence="2 3">38H-sp</strain>
    </source>
</reference>
<dbReference type="InterPro" id="IPR001279">
    <property type="entry name" value="Metallo-B-lactamas"/>
</dbReference>
<dbReference type="Proteomes" id="UP001466331">
    <property type="component" value="Unassembled WGS sequence"/>
</dbReference>
<protein>
    <submittedName>
        <fullName evidence="2">MBL fold metallo-hydrolase</fullName>
    </submittedName>
</protein>
<organism evidence="2 3">
    <name type="scientific">Rarispira pelagica</name>
    <dbReference type="NCBI Taxonomy" id="3141764"/>
    <lineage>
        <taxon>Bacteria</taxon>
        <taxon>Pseudomonadati</taxon>
        <taxon>Spirochaetota</taxon>
        <taxon>Spirochaetia</taxon>
        <taxon>Winmispirales</taxon>
        <taxon>Winmispiraceae</taxon>
        <taxon>Rarispira</taxon>
    </lineage>
</organism>